<dbReference type="InterPro" id="IPR036410">
    <property type="entry name" value="HSP_DnaJ_Cys-rich_dom_sf"/>
</dbReference>
<comment type="cofactor">
    <cofactor evidence="13">
        <name>Zn(2+)</name>
        <dbReference type="ChEBI" id="CHEBI:29105"/>
    </cofactor>
    <text evidence="13">Binds 2 Zn(2+) ions per monomer.</text>
</comment>
<feature type="binding site" evidence="13">
    <location>
        <position position="150"/>
    </location>
    <ligand>
        <name>Zn(2+)</name>
        <dbReference type="ChEBI" id="CHEBI:29105"/>
        <label>1</label>
    </ligand>
</feature>
<dbReference type="Gene3D" id="1.10.287.110">
    <property type="entry name" value="DnaJ domain"/>
    <property type="match status" value="1"/>
</dbReference>
<dbReference type="GO" id="GO:0009408">
    <property type="term" value="P:response to heat"/>
    <property type="evidence" value="ECO:0007669"/>
    <property type="project" value="InterPro"/>
</dbReference>
<dbReference type="PROSITE" id="PS50076">
    <property type="entry name" value="DNAJ_2"/>
    <property type="match status" value="1"/>
</dbReference>
<comment type="subunit">
    <text evidence="2 13">Homodimer.</text>
</comment>
<evidence type="ECO:0000256" key="14">
    <source>
        <dbReference type="PROSITE-ProRule" id="PRU00546"/>
    </source>
</evidence>
<feature type="binding site" evidence="13">
    <location>
        <position position="200"/>
    </location>
    <ligand>
        <name>Zn(2+)</name>
        <dbReference type="ChEBI" id="CHEBI:29105"/>
        <label>1</label>
    </ligand>
</feature>
<dbReference type="InterPro" id="IPR001623">
    <property type="entry name" value="DnaJ_domain"/>
</dbReference>
<dbReference type="PANTHER" id="PTHR43096">
    <property type="entry name" value="DNAJ HOMOLOG 1, MITOCHONDRIAL-RELATED"/>
    <property type="match status" value="1"/>
</dbReference>
<evidence type="ECO:0000256" key="6">
    <source>
        <dbReference type="ARBA" id="ARBA00022737"/>
    </source>
</evidence>
<dbReference type="InterPro" id="IPR001305">
    <property type="entry name" value="HSP_DnaJ_Cys-rich_dom"/>
</dbReference>
<keyword evidence="8 13" id="KW-0862">Zinc</keyword>
<evidence type="ECO:0000256" key="11">
    <source>
        <dbReference type="ARBA" id="ARBA00061004"/>
    </source>
</evidence>
<sequence length="376" mass="40937">MAKRCFYETLGVDRAAKEPDLKSAFRKKAMECHPDRNPGDHTAEERFKEINVAYETLKDPQKRAAYDRFGHAAFENGGGMGGFGGAEFGAGMADIFESMFGDIMGRRGRGGSSATRGSDLRYNMEITLEDAFTGKTAQVRMPTPVTCESCGGSGAKAGCKPHQCSTCGGSGKIRSSQGFFLMERTCHACQGRGEVCDDPCTSCSGQGRVTRERTLQVNIPPGVEEGTRIRLAGEGEAGLRGGPSGDLYIFLSLAPHAFFQRDGADLYCRVPIAMTEAALGGQIEVPTISGDREKVKISDGTQSGKQFRIKGRGMPVLRSREIGDLYIQVEVEIPKNLSKRQRELLEEFRQASNEDNHPEATGFFARVKDLFGTRDV</sequence>
<dbReference type="CDD" id="cd06257">
    <property type="entry name" value="DnaJ"/>
    <property type="match status" value="1"/>
</dbReference>
<feature type="binding site" evidence="13">
    <location>
        <position position="164"/>
    </location>
    <ligand>
        <name>Zn(2+)</name>
        <dbReference type="ChEBI" id="CHEBI:29105"/>
        <label>2</label>
    </ligand>
</feature>
<evidence type="ECO:0000256" key="8">
    <source>
        <dbReference type="ARBA" id="ARBA00022833"/>
    </source>
</evidence>
<evidence type="ECO:0000256" key="12">
    <source>
        <dbReference type="ARBA" id="ARBA00067609"/>
    </source>
</evidence>
<feature type="domain" description="CR-type" evidence="16">
    <location>
        <begin position="134"/>
        <end position="212"/>
    </location>
</feature>
<evidence type="ECO:0000256" key="5">
    <source>
        <dbReference type="ARBA" id="ARBA00022723"/>
    </source>
</evidence>
<dbReference type="NCBIfam" id="NF008035">
    <property type="entry name" value="PRK10767.1"/>
    <property type="match status" value="1"/>
</dbReference>
<dbReference type="Pfam" id="PF00226">
    <property type="entry name" value="DnaJ"/>
    <property type="match status" value="1"/>
</dbReference>
<evidence type="ECO:0000256" key="10">
    <source>
        <dbReference type="ARBA" id="ARBA00023186"/>
    </source>
</evidence>
<dbReference type="RefSeq" id="WP_222875957.1">
    <property type="nucleotide sequence ID" value="NZ_AP023361.1"/>
</dbReference>
<comment type="similarity">
    <text evidence="11 13">Belongs to the DnaJ family.</text>
</comment>
<feature type="domain" description="J" evidence="15">
    <location>
        <begin position="5"/>
        <end position="70"/>
    </location>
</feature>
<dbReference type="SUPFAM" id="SSF57938">
    <property type="entry name" value="DnaJ/Hsp40 cysteine-rich domain"/>
    <property type="match status" value="1"/>
</dbReference>
<evidence type="ECO:0000313" key="17">
    <source>
        <dbReference type="EMBL" id="BCJ92387.1"/>
    </source>
</evidence>
<feature type="repeat" description="CXXCXGXG motif" evidence="13">
    <location>
        <begin position="164"/>
        <end position="171"/>
    </location>
</feature>
<dbReference type="NCBIfam" id="TIGR02349">
    <property type="entry name" value="DnaJ_bact"/>
    <property type="match status" value="1"/>
</dbReference>
<evidence type="ECO:0000256" key="13">
    <source>
        <dbReference type="HAMAP-Rule" id="MF_01152"/>
    </source>
</evidence>
<dbReference type="Gene3D" id="2.10.230.10">
    <property type="entry name" value="Heat shock protein DnaJ, cysteine-rich domain"/>
    <property type="match status" value="1"/>
</dbReference>
<dbReference type="InterPro" id="IPR008971">
    <property type="entry name" value="HSP40/DnaJ_pept-bd"/>
</dbReference>
<dbReference type="SMART" id="SM00271">
    <property type="entry name" value="DnaJ"/>
    <property type="match status" value="1"/>
</dbReference>
<feature type="repeat" description="CXXCXGXG motif" evidence="13">
    <location>
        <begin position="186"/>
        <end position="193"/>
    </location>
</feature>
<dbReference type="FunFam" id="2.60.260.20:FF:000004">
    <property type="entry name" value="Molecular chaperone DnaJ"/>
    <property type="match status" value="1"/>
</dbReference>
<keyword evidence="7 13" id="KW-0863">Zinc-finger</keyword>
<feature type="binding site" evidence="13">
    <location>
        <position position="203"/>
    </location>
    <ligand>
        <name>Zn(2+)</name>
        <dbReference type="ChEBI" id="CHEBI:29105"/>
        <label>1</label>
    </ligand>
</feature>
<keyword evidence="5 13" id="KW-0479">Metal-binding</keyword>
<keyword evidence="18" id="KW-1185">Reference proteome</keyword>
<proteinExistence type="inferred from homology"/>
<dbReference type="AlphaFoldDB" id="A0A6S6QWT6"/>
<dbReference type="HAMAP" id="MF_01152">
    <property type="entry name" value="DnaJ"/>
    <property type="match status" value="1"/>
</dbReference>
<dbReference type="GO" id="GO:0008270">
    <property type="term" value="F:zinc ion binding"/>
    <property type="evidence" value="ECO:0007669"/>
    <property type="project" value="UniProtKB-UniRule"/>
</dbReference>
<feature type="zinc finger region" description="CR-type" evidence="14">
    <location>
        <begin position="134"/>
        <end position="212"/>
    </location>
</feature>
<evidence type="ECO:0000259" key="16">
    <source>
        <dbReference type="PROSITE" id="PS51188"/>
    </source>
</evidence>
<dbReference type="InterPro" id="IPR036869">
    <property type="entry name" value="J_dom_sf"/>
</dbReference>
<dbReference type="GO" id="GO:0005737">
    <property type="term" value="C:cytoplasm"/>
    <property type="evidence" value="ECO:0007669"/>
    <property type="project" value="UniProtKB-SubCell"/>
</dbReference>
<dbReference type="PROSITE" id="PS00636">
    <property type="entry name" value="DNAJ_1"/>
    <property type="match status" value="1"/>
</dbReference>
<dbReference type="CDD" id="cd10719">
    <property type="entry name" value="DnaJ_zf"/>
    <property type="match status" value="1"/>
</dbReference>
<dbReference type="GO" id="GO:0005524">
    <property type="term" value="F:ATP binding"/>
    <property type="evidence" value="ECO:0007669"/>
    <property type="project" value="InterPro"/>
</dbReference>
<comment type="function">
    <text evidence="13">Participates actively in the response to hyperosmotic and heat shock by preventing the aggregation of stress-denatured proteins and by disaggregating proteins, also in an autonomous, DnaK-independent fashion. Unfolded proteins bind initially to DnaJ; upon interaction with the DnaJ-bound protein, DnaK hydrolyzes its bound ATP, resulting in the formation of a stable complex. GrpE releases ADP from DnaK; ATP binding to DnaK triggers the release of the substrate protein, thus completing the reaction cycle. Several rounds of ATP-dependent interactions between DnaJ, DnaK and GrpE are required for fully efficient folding. Also involved, together with DnaK and GrpE, in the DNA replication of plasmids through activation of initiation proteins.</text>
</comment>
<feature type="binding site" evidence="13">
    <location>
        <position position="189"/>
    </location>
    <ligand>
        <name>Zn(2+)</name>
        <dbReference type="ChEBI" id="CHEBI:29105"/>
        <label>2</label>
    </ligand>
</feature>
<keyword evidence="3 13" id="KW-0963">Cytoplasm</keyword>
<dbReference type="CDD" id="cd10747">
    <property type="entry name" value="DnaJ_C"/>
    <property type="match status" value="1"/>
</dbReference>
<evidence type="ECO:0000256" key="2">
    <source>
        <dbReference type="ARBA" id="ARBA00011738"/>
    </source>
</evidence>
<evidence type="ECO:0000256" key="7">
    <source>
        <dbReference type="ARBA" id="ARBA00022771"/>
    </source>
</evidence>
<dbReference type="PRINTS" id="PR00625">
    <property type="entry name" value="JDOMAIN"/>
</dbReference>
<feature type="repeat" description="CXXCXGXG motif" evidence="13">
    <location>
        <begin position="200"/>
        <end position="207"/>
    </location>
</feature>
<keyword evidence="4 13" id="KW-0235">DNA replication</keyword>
<evidence type="ECO:0000313" key="18">
    <source>
        <dbReference type="Proteomes" id="UP000515317"/>
    </source>
</evidence>
<evidence type="ECO:0000259" key="15">
    <source>
        <dbReference type="PROSITE" id="PS50076"/>
    </source>
</evidence>
<dbReference type="GO" id="GO:0006260">
    <property type="term" value="P:DNA replication"/>
    <property type="evidence" value="ECO:0007669"/>
    <property type="project" value="UniProtKB-KW"/>
</dbReference>
<dbReference type="GO" id="GO:0051082">
    <property type="term" value="F:unfolded protein binding"/>
    <property type="evidence" value="ECO:0007669"/>
    <property type="project" value="UniProtKB-UniRule"/>
</dbReference>
<dbReference type="InterPro" id="IPR012724">
    <property type="entry name" value="DnaJ"/>
</dbReference>
<dbReference type="Proteomes" id="UP000515317">
    <property type="component" value="Chromosome"/>
</dbReference>
<dbReference type="SUPFAM" id="SSF46565">
    <property type="entry name" value="Chaperone J-domain"/>
    <property type="match status" value="1"/>
</dbReference>
<dbReference type="FunFam" id="2.10.230.10:FF:000002">
    <property type="entry name" value="Molecular chaperone DnaJ"/>
    <property type="match status" value="1"/>
</dbReference>
<protein>
    <recommendedName>
        <fullName evidence="12 13">Chaperone protein DnaJ</fullName>
    </recommendedName>
</protein>
<organism evidence="17 18">
    <name type="scientific">Terrihabitans soli</name>
    <dbReference type="NCBI Taxonomy" id="708113"/>
    <lineage>
        <taxon>Bacteria</taxon>
        <taxon>Pseudomonadati</taxon>
        <taxon>Pseudomonadota</taxon>
        <taxon>Alphaproteobacteria</taxon>
        <taxon>Hyphomicrobiales</taxon>
        <taxon>Terrihabitans</taxon>
    </lineage>
</organism>
<evidence type="ECO:0000256" key="9">
    <source>
        <dbReference type="ARBA" id="ARBA00023016"/>
    </source>
</evidence>
<keyword evidence="6 13" id="KW-0677">Repeat</keyword>
<dbReference type="SUPFAM" id="SSF49493">
    <property type="entry name" value="HSP40/DnaJ peptide-binding domain"/>
    <property type="match status" value="2"/>
</dbReference>
<dbReference type="EMBL" id="AP023361">
    <property type="protein sequence ID" value="BCJ92387.1"/>
    <property type="molecule type" value="Genomic_DNA"/>
</dbReference>
<dbReference type="PANTHER" id="PTHR43096:SF48">
    <property type="entry name" value="CHAPERONE PROTEIN DNAJ"/>
    <property type="match status" value="1"/>
</dbReference>
<comment type="subcellular location">
    <subcellularLocation>
        <location evidence="1 13">Cytoplasm</location>
    </subcellularLocation>
</comment>
<keyword evidence="9 13" id="KW-0346">Stress response</keyword>
<comment type="domain">
    <text evidence="13">The J domain is necessary and sufficient to stimulate DnaK ATPase activity. Zinc center 1 plays an important role in the autonomous, DnaK-independent chaperone activity of DnaJ. Zinc center 2 is essential for interaction with DnaK and for DnaJ activity.</text>
</comment>
<dbReference type="GO" id="GO:0042026">
    <property type="term" value="P:protein refolding"/>
    <property type="evidence" value="ECO:0007669"/>
    <property type="project" value="TreeGrafter"/>
</dbReference>
<name>A0A6S6QWT6_9HYPH</name>
<dbReference type="InterPro" id="IPR018253">
    <property type="entry name" value="DnaJ_domain_CS"/>
</dbReference>
<dbReference type="InterPro" id="IPR002939">
    <property type="entry name" value="DnaJ_C"/>
</dbReference>
<keyword evidence="10 13" id="KW-0143">Chaperone</keyword>
<reference evidence="17 18" key="1">
    <citation type="submission" date="2020-08" db="EMBL/GenBank/DDBJ databases">
        <title>Genome sequence of Rhizobiales bacterium strain IZ6.</title>
        <authorList>
            <person name="Nakai R."/>
            <person name="Naganuma T."/>
        </authorList>
    </citation>
    <scope>NUCLEOTIDE SEQUENCE [LARGE SCALE GENOMIC DNA]</scope>
    <source>
        <strain evidence="17 18">IZ6</strain>
    </source>
</reference>
<feature type="binding site" evidence="13">
    <location>
        <position position="147"/>
    </location>
    <ligand>
        <name>Zn(2+)</name>
        <dbReference type="ChEBI" id="CHEBI:29105"/>
        <label>1</label>
    </ligand>
</feature>
<dbReference type="Pfam" id="PF01556">
    <property type="entry name" value="DnaJ_C"/>
    <property type="match status" value="1"/>
</dbReference>
<feature type="binding site" evidence="13">
    <location>
        <position position="186"/>
    </location>
    <ligand>
        <name>Zn(2+)</name>
        <dbReference type="ChEBI" id="CHEBI:29105"/>
        <label>2</label>
    </ligand>
</feature>
<accession>A0A6S6QWT6</accession>
<gene>
    <name evidence="17" type="primary">dnaJ_2</name>
    <name evidence="13" type="synonym">dnaJ</name>
    <name evidence="17" type="ORF">IZ6_31220</name>
</gene>
<dbReference type="GO" id="GO:0031072">
    <property type="term" value="F:heat shock protein binding"/>
    <property type="evidence" value="ECO:0007669"/>
    <property type="project" value="InterPro"/>
</dbReference>
<dbReference type="Gene3D" id="2.60.260.20">
    <property type="entry name" value="Urease metallochaperone UreE, N-terminal domain"/>
    <property type="match status" value="2"/>
</dbReference>
<evidence type="ECO:0000256" key="1">
    <source>
        <dbReference type="ARBA" id="ARBA00004496"/>
    </source>
</evidence>
<feature type="repeat" description="CXXCXGXG motif" evidence="13">
    <location>
        <begin position="147"/>
        <end position="154"/>
    </location>
</feature>
<dbReference type="Pfam" id="PF00684">
    <property type="entry name" value="DnaJ_CXXCXGXG"/>
    <property type="match status" value="1"/>
</dbReference>
<feature type="binding site" evidence="13">
    <location>
        <position position="167"/>
    </location>
    <ligand>
        <name>Zn(2+)</name>
        <dbReference type="ChEBI" id="CHEBI:29105"/>
        <label>2</label>
    </ligand>
</feature>
<dbReference type="PROSITE" id="PS51188">
    <property type="entry name" value="ZF_CR"/>
    <property type="match status" value="1"/>
</dbReference>
<evidence type="ECO:0000256" key="4">
    <source>
        <dbReference type="ARBA" id="ARBA00022705"/>
    </source>
</evidence>
<evidence type="ECO:0000256" key="3">
    <source>
        <dbReference type="ARBA" id="ARBA00022490"/>
    </source>
</evidence>
<dbReference type="KEGG" id="tso:IZ6_31220"/>